<feature type="domain" description="Dihydroorotate dehydrogenase catalytic" evidence="8">
    <location>
        <begin position="3"/>
        <end position="288"/>
    </location>
</feature>
<evidence type="ECO:0000256" key="2">
    <source>
        <dbReference type="ARBA" id="ARBA00004725"/>
    </source>
</evidence>
<dbReference type="PANTHER" id="PTHR48109">
    <property type="entry name" value="DIHYDROOROTATE DEHYDROGENASE (QUINONE), MITOCHONDRIAL-RELATED"/>
    <property type="match status" value="1"/>
</dbReference>
<accession>A0ABS1HN45</accession>
<comment type="cofactor">
    <cofactor evidence="1">
        <name>FMN</name>
        <dbReference type="ChEBI" id="CHEBI:58210"/>
    </cofactor>
</comment>
<dbReference type="InterPro" id="IPR013785">
    <property type="entry name" value="Aldolase_TIM"/>
</dbReference>
<dbReference type="SUPFAM" id="SSF51395">
    <property type="entry name" value="FMN-linked oxidoreductases"/>
    <property type="match status" value="1"/>
</dbReference>
<sequence length="336" mass="37741">MDLRTTYMGIELKNPIIIGASNLVLDLEMAKKLEAAGASAIVYKSLFEEQLNLEAAELEDELHEFDNINAEMTSLFPTIEHSGPKAHLLALKKLKETVSIPVFASLNCTYDVSWVEYAKFLEETGVDGLELNFYSTISDVEKSAVAIEDERIEILKKIKAAIKIPVSVKLSPFYTNMMNVVYRMDKNGADGFVLFNRLFQPDIDIKEEKLRIPYNLSHKGDNRLALRFAGLLAGNVNGSICSNTGIVDGEDLITMLLAGADVVQVVSTVYKNGVIQVTRMLDELSAWMKEKGYESINDFKGKVSKKNVDDPHAYRRAQYVDYLMKAKEYLKKYPVN</sequence>
<organism evidence="9 10">
    <name type="scientific">Carboxylicivirga marina</name>
    <dbReference type="NCBI Taxonomy" id="2800988"/>
    <lineage>
        <taxon>Bacteria</taxon>
        <taxon>Pseudomonadati</taxon>
        <taxon>Bacteroidota</taxon>
        <taxon>Bacteroidia</taxon>
        <taxon>Marinilabiliales</taxon>
        <taxon>Marinilabiliaceae</taxon>
        <taxon>Carboxylicivirga</taxon>
    </lineage>
</organism>
<dbReference type="EMBL" id="JAENRR010000053">
    <property type="protein sequence ID" value="MBK3519114.1"/>
    <property type="molecule type" value="Genomic_DNA"/>
</dbReference>
<dbReference type="PANTHER" id="PTHR48109:SF3">
    <property type="entry name" value="SLL0744 PROTEIN"/>
    <property type="match status" value="1"/>
</dbReference>
<keyword evidence="6" id="KW-0560">Oxidoreductase</keyword>
<evidence type="ECO:0000313" key="10">
    <source>
        <dbReference type="Proteomes" id="UP000605676"/>
    </source>
</evidence>
<keyword evidence="7" id="KW-0175">Coiled coil</keyword>
<evidence type="ECO:0000256" key="7">
    <source>
        <dbReference type="SAM" id="Coils"/>
    </source>
</evidence>
<dbReference type="Pfam" id="PF01180">
    <property type="entry name" value="DHO_dh"/>
    <property type="match status" value="1"/>
</dbReference>
<keyword evidence="10" id="KW-1185">Reference proteome</keyword>
<dbReference type="RefSeq" id="WP_200466335.1">
    <property type="nucleotide sequence ID" value="NZ_JAENRR010000053.1"/>
</dbReference>
<dbReference type="InterPro" id="IPR050074">
    <property type="entry name" value="DHO_dehydrogenase"/>
</dbReference>
<evidence type="ECO:0000256" key="6">
    <source>
        <dbReference type="ARBA" id="ARBA00023002"/>
    </source>
</evidence>
<comment type="caution">
    <text evidence="9">The sequence shown here is derived from an EMBL/GenBank/DDBJ whole genome shotgun (WGS) entry which is preliminary data.</text>
</comment>
<dbReference type="PIRSF" id="PIRSF000164">
    <property type="entry name" value="DHO_oxidase"/>
    <property type="match status" value="1"/>
</dbReference>
<evidence type="ECO:0000259" key="8">
    <source>
        <dbReference type="Pfam" id="PF01180"/>
    </source>
</evidence>
<feature type="coiled-coil region" evidence="7">
    <location>
        <begin position="48"/>
        <end position="75"/>
    </location>
</feature>
<comment type="pathway">
    <text evidence="2">Pyrimidine metabolism; UMP biosynthesis via de novo pathway.</text>
</comment>
<keyword evidence="4" id="KW-0288">FMN</keyword>
<gene>
    <name evidence="9" type="ORF">JIV24_17330</name>
</gene>
<dbReference type="InterPro" id="IPR012135">
    <property type="entry name" value="Dihydroorotate_DH_1_2"/>
</dbReference>
<keyword evidence="3" id="KW-0285">Flavoprotein</keyword>
<evidence type="ECO:0000256" key="3">
    <source>
        <dbReference type="ARBA" id="ARBA00022630"/>
    </source>
</evidence>
<evidence type="ECO:0000256" key="4">
    <source>
        <dbReference type="ARBA" id="ARBA00022643"/>
    </source>
</evidence>
<keyword evidence="5" id="KW-0665">Pyrimidine biosynthesis</keyword>
<name>A0ABS1HN45_9BACT</name>
<reference evidence="9 10" key="1">
    <citation type="submission" date="2021-01" db="EMBL/GenBank/DDBJ databases">
        <title>Carboxyliciviraga sp.nov., isolated from coastal sediments.</title>
        <authorList>
            <person name="Lu D."/>
            <person name="Zhang T."/>
        </authorList>
    </citation>
    <scope>NUCLEOTIDE SEQUENCE [LARGE SCALE GENOMIC DNA]</scope>
    <source>
        <strain evidence="9 10">N1Y132</strain>
    </source>
</reference>
<dbReference type="Proteomes" id="UP000605676">
    <property type="component" value="Unassembled WGS sequence"/>
</dbReference>
<protein>
    <submittedName>
        <fullName evidence="9">Dihydroorotate dehydrogenase-like protein</fullName>
    </submittedName>
</protein>
<evidence type="ECO:0000256" key="5">
    <source>
        <dbReference type="ARBA" id="ARBA00022975"/>
    </source>
</evidence>
<evidence type="ECO:0000256" key="1">
    <source>
        <dbReference type="ARBA" id="ARBA00001917"/>
    </source>
</evidence>
<proteinExistence type="predicted"/>
<dbReference type="Gene3D" id="3.20.20.70">
    <property type="entry name" value="Aldolase class I"/>
    <property type="match status" value="1"/>
</dbReference>
<evidence type="ECO:0000313" key="9">
    <source>
        <dbReference type="EMBL" id="MBK3519114.1"/>
    </source>
</evidence>
<dbReference type="InterPro" id="IPR005720">
    <property type="entry name" value="Dihydroorotate_DH_cat"/>
</dbReference>
<dbReference type="NCBIfam" id="NF005741">
    <property type="entry name" value="PRK07565.1"/>
    <property type="match status" value="1"/>
</dbReference>